<keyword evidence="1" id="KW-0472">Membrane</keyword>
<evidence type="ECO:0000256" key="1">
    <source>
        <dbReference type="SAM" id="Phobius"/>
    </source>
</evidence>
<protein>
    <submittedName>
        <fullName evidence="2">Uncharacterized protein</fullName>
    </submittedName>
</protein>
<organism evidence="2 3">
    <name type="scientific">Euzebya pacifica</name>
    <dbReference type="NCBI Taxonomy" id="1608957"/>
    <lineage>
        <taxon>Bacteria</taxon>
        <taxon>Bacillati</taxon>
        <taxon>Actinomycetota</taxon>
        <taxon>Nitriliruptoria</taxon>
        <taxon>Euzebyales</taxon>
    </lineage>
</organism>
<name>A0A346Y1Q6_9ACTN</name>
<accession>A0A346Y1Q6</accession>
<dbReference type="AlphaFoldDB" id="A0A346Y1Q6"/>
<dbReference type="EMBL" id="CP031165">
    <property type="protein sequence ID" value="AXV08403.1"/>
    <property type="molecule type" value="Genomic_DNA"/>
</dbReference>
<gene>
    <name evidence="2" type="ORF">DVS28_a3730</name>
</gene>
<keyword evidence="1" id="KW-0812">Transmembrane</keyword>
<reference evidence="2 3" key="1">
    <citation type="submission" date="2018-09" db="EMBL/GenBank/DDBJ databases">
        <title>Complete genome sequence of Euzebya sp. DY32-46 isolated from seawater of Pacific Ocean.</title>
        <authorList>
            <person name="Xu L."/>
            <person name="Wu Y.-H."/>
            <person name="Xu X.-W."/>
        </authorList>
    </citation>
    <scope>NUCLEOTIDE SEQUENCE [LARGE SCALE GENOMIC DNA]</scope>
    <source>
        <strain evidence="2 3">DY32-46</strain>
    </source>
</reference>
<proteinExistence type="predicted"/>
<feature type="transmembrane region" description="Helical" evidence="1">
    <location>
        <begin position="78"/>
        <end position="99"/>
    </location>
</feature>
<keyword evidence="3" id="KW-1185">Reference proteome</keyword>
<evidence type="ECO:0000313" key="3">
    <source>
        <dbReference type="Proteomes" id="UP000264006"/>
    </source>
</evidence>
<feature type="transmembrane region" description="Helical" evidence="1">
    <location>
        <begin position="53"/>
        <end position="72"/>
    </location>
</feature>
<evidence type="ECO:0000313" key="2">
    <source>
        <dbReference type="EMBL" id="AXV08403.1"/>
    </source>
</evidence>
<dbReference type="Proteomes" id="UP000264006">
    <property type="component" value="Chromosome"/>
</dbReference>
<dbReference type="OrthoDB" id="5244548at2"/>
<dbReference type="KEGG" id="euz:DVS28_a3730"/>
<sequence length="155" mass="16517">MQLRTSDLPPALEWATWARLWPRTPSAPPVPVIVSLLPSVARVHYLLRRTRDISSLAIVVLVLLALTTSGMVQTVALTALLATVVTKVVVAVVGTLWAVTVRVDTTGGWLQLDHVHDDFVAATERVTDRPDSDPVLHEASVSALIGAAGATATDT</sequence>
<keyword evidence="1" id="KW-1133">Transmembrane helix</keyword>